<comment type="caution">
    <text evidence="2">The sequence shown here is derived from an EMBL/GenBank/DDBJ whole genome shotgun (WGS) entry which is preliminary data.</text>
</comment>
<dbReference type="PANTHER" id="PTHR22806">
    <property type="entry name" value="NUCLEOPORIN NUP37 P37 -RELATED"/>
    <property type="match status" value="1"/>
</dbReference>
<organism evidence="2 3">
    <name type="scientific">Rhamnusium bicolor</name>
    <dbReference type="NCBI Taxonomy" id="1586634"/>
    <lineage>
        <taxon>Eukaryota</taxon>
        <taxon>Metazoa</taxon>
        <taxon>Ecdysozoa</taxon>
        <taxon>Arthropoda</taxon>
        <taxon>Hexapoda</taxon>
        <taxon>Insecta</taxon>
        <taxon>Pterygota</taxon>
        <taxon>Neoptera</taxon>
        <taxon>Endopterygota</taxon>
        <taxon>Coleoptera</taxon>
        <taxon>Polyphaga</taxon>
        <taxon>Cucujiformia</taxon>
        <taxon>Chrysomeloidea</taxon>
        <taxon>Cerambycidae</taxon>
        <taxon>Lepturinae</taxon>
        <taxon>Rhagiini</taxon>
        <taxon>Rhamnusium</taxon>
    </lineage>
</organism>
<dbReference type="AlphaFoldDB" id="A0AAV8ZIZ4"/>
<protein>
    <recommendedName>
        <fullName evidence="4">Nucleoporin Nup37</fullName>
    </recommendedName>
</protein>
<dbReference type="Gene3D" id="2.130.10.10">
    <property type="entry name" value="YVTN repeat-like/Quinoprotein amine dehydrogenase"/>
    <property type="match status" value="1"/>
</dbReference>
<evidence type="ECO:0008006" key="4">
    <source>
        <dbReference type="Google" id="ProtNLM"/>
    </source>
</evidence>
<dbReference type="EMBL" id="JANEYF010001453">
    <property type="protein sequence ID" value="KAJ8964037.1"/>
    <property type="molecule type" value="Genomic_DNA"/>
</dbReference>
<keyword evidence="3" id="KW-1185">Reference proteome</keyword>
<dbReference type="GO" id="GO:0031080">
    <property type="term" value="C:nuclear pore outer ring"/>
    <property type="evidence" value="ECO:0007669"/>
    <property type="project" value="InterPro"/>
</dbReference>
<name>A0AAV8ZIZ4_9CUCU</name>
<dbReference type="PROSITE" id="PS50294">
    <property type="entry name" value="WD_REPEATS_REGION"/>
    <property type="match status" value="1"/>
</dbReference>
<dbReference type="PROSITE" id="PS50082">
    <property type="entry name" value="WD_REPEATS_2"/>
    <property type="match status" value="1"/>
</dbReference>
<keyword evidence="1" id="KW-0853">WD repeat</keyword>
<dbReference type="InterPro" id="IPR001680">
    <property type="entry name" value="WD40_rpt"/>
</dbReference>
<evidence type="ECO:0000256" key="1">
    <source>
        <dbReference type="PROSITE-ProRule" id="PRU00221"/>
    </source>
</evidence>
<evidence type="ECO:0000313" key="3">
    <source>
        <dbReference type="Proteomes" id="UP001162156"/>
    </source>
</evidence>
<dbReference type="InterPro" id="IPR037626">
    <property type="entry name" value="NUP37"/>
</dbReference>
<proteinExistence type="predicted"/>
<dbReference type="Proteomes" id="UP001162156">
    <property type="component" value="Unassembled WGS sequence"/>
</dbReference>
<dbReference type="InterPro" id="IPR036322">
    <property type="entry name" value="WD40_repeat_dom_sf"/>
</dbReference>
<evidence type="ECO:0000313" key="2">
    <source>
        <dbReference type="EMBL" id="KAJ8964037.1"/>
    </source>
</evidence>
<dbReference type="SMART" id="SM00320">
    <property type="entry name" value="WD40"/>
    <property type="match status" value="6"/>
</dbReference>
<dbReference type="PANTHER" id="PTHR22806:SF0">
    <property type="entry name" value="NUCLEOPORIN NUP37"/>
    <property type="match status" value="1"/>
</dbReference>
<accession>A0AAV8ZIZ4</accession>
<reference evidence="2" key="1">
    <citation type="journal article" date="2023" name="Insect Mol. Biol.">
        <title>Genome sequencing provides insights into the evolution of gene families encoding plant cell wall-degrading enzymes in longhorned beetles.</title>
        <authorList>
            <person name="Shin N.R."/>
            <person name="Okamura Y."/>
            <person name="Kirsch R."/>
            <person name="Pauchet Y."/>
        </authorList>
    </citation>
    <scope>NUCLEOTIDE SEQUENCE</scope>
    <source>
        <strain evidence="2">RBIC_L_NR</strain>
    </source>
</reference>
<dbReference type="SUPFAM" id="SSF50978">
    <property type="entry name" value="WD40 repeat-like"/>
    <property type="match status" value="1"/>
</dbReference>
<feature type="repeat" description="WD" evidence="1">
    <location>
        <begin position="125"/>
        <end position="156"/>
    </location>
</feature>
<dbReference type="InterPro" id="IPR015943">
    <property type="entry name" value="WD40/YVTN_repeat-like_dom_sf"/>
</dbReference>
<sequence>MPVDMSMDILETTRKVFSEPNFVKNLSEHGQIIHVEFSPFEWSQDLILIGFEKKILLAHLEIGDHVDVKILTEFVHPCRSTTLSISPESSLSALPNQILFCAGGNDFKLRIYSSDLLENNTCKVLSGHTSYINDSVFDGENNYLASASDDNTVKIWVTDDFKLKSTFNLSSPGINVCWHRSDSYKLLVAEKIGIIRFYNVETETPILSLDYGKPLSSCHWAPSDRDIVASLQLGELLIWELTKPCLPLNNNIIFPENGGSIKFSPHGELIAGVNSLDGSLKIIHVKSQALKLTASVTLPTNVCWHYRSPVVCIGDDTKLCFWKVSAN</sequence>
<dbReference type="Pfam" id="PF00400">
    <property type="entry name" value="WD40"/>
    <property type="match status" value="1"/>
</dbReference>
<gene>
    <name evidence="2" type="ORF">NQ314_005177</name>
</gene>